<gene>
    <name evidence="3" type="ORF">Taro_043475</name>
</gene>
<organism evidence="3 4">
    <name type="scientific">Colocasia esculenta</name>
    <name type="common">Wild taro</name>
    <name type="synonym">Arum esculentum</name>
    <dbReference type="NCBI Taxonomy" id="4460"/>
    <lineage>
        <taxon>Eukaryota</taxon>
        <taxon>Viridiplantae</taxon>
        <taxon>Streptophyta</taxon>
        <taxon>Embryophyta</taxon>
        <taxon>Tracheophyta</taxon>
        <taxon>Spermatophyta</taxon>
        <taxon>Magnoliopsida</taxon>
        <taxon>Liliopsida</taxon>
        <taxon>Araceae</taxon>
        <taxon>Aroideae</taxon>
        <taxon>Colocasieae</taxon>
        <taxon>Colocasia</taxon>
    </lineage>
</organism>
<dbReference type="Proteomes" id="UP000652761">
    <property type="component" value="Unassembled WGS sequence"/>
</dbReference>
<evidence type="ECO:0000256" key="1">
    <source>
        <dbReference type="SAM" id="MobiDB-lite"/>
    </source>
</evidence>
<evidence type="ECO:0000313" key="4">
    <source>
        <dbReference type="Proteomes" id="UP000652761"/>
    </source>
</evidence>
<reference evidence="3" key="1">
    <citation type="submission" date="2017-07" db="EMBL/GenBank/DDBJ databases">
        <title>Taro Niue Genome Assembly and Annotation.</title>
        <authorList>
            <person name="Atibalentja N."/>
            <person name="Keating K."/>
            <person name="Fields C.J."/>
        </authorList>
    </citation>
    <scope>NUCLEOTIDE SEQUENCE</scope>
    <source>
        <strain evidence="3">Niue_2</strain>
        <tissue evidence="3">Leaf</tissue>
    </source>
</reference>
<dbReference type="EMBL" id="NMUH01004711">
    <property type="protein sequence ID" value="MQM10580.1"/>
    <property type="molecule type" value="Genomic_DNA"/>
</dbReference>
<evidence type="ECO:0000256" key="2">
    <source>
        <dbReference type="SAM" id="Phobius"/>
    </source>
</evidence>
<evidence type="ECO:0000313" key="3">
    <source>
        <dbReference type="EMBL" id="MQM10580.1"/>
    </source>
</evidence>
<proteinExistence type="predicted"/>
<feature type="region of interest" description="Disordered" evidence="1">
    <location>
        <begin position="93"/>
        <end position="120"/>
    </location>
</feature>
<feature type="transmembrane region" description="Helical" evidence="2">
    <location>
        <begin position="63"/>
        <end position="84"/>
    </location>
</feature>
<name>A0A843X462_COLES</name>
<sequence>MGDSISCEALPDRCLDSEPSTSIYPSSSEPNAIVSFHSTREAGSVFLHVLPATGNDADTPFDLILHVANPLSLLFFVLFLSGVINEETPSTAAGHVCRGREDPHHPPRNLPAKKPSIHAS</sequence>
<keyword evidence="2" id="KW-0472">Membrane</keyword>
<accession>A0A843X462</accession>
<comment type="caution">
    <text evidence="3">The sequence shown here is derived from an EMBL/GenBank/DDBJ whole genome shotgun (WGS) entry which is preliminary data.</text>
</comment>
<keyword evidence="2" id="KW-0812">Transmembrane</keyword>
<keyword evidence="2" id="KW-1133">Transmembrane helix</keyword>
<dbReference type="AlphaFoldDB" id="A0A843X462"/>
<protein>
    <submittedName>
        <fullName evidence="3">Uncharacterized protein</fullName>
    </submittedName>
</protein>
<keyword evidence="4" id="KW-1185">Reference proteome</keyword>